<comment type="caution">
    <text evidence="1">The sequence shown here is derived from an EMBL/GenBank/DDBJ whole genome shotgun (WGS) entry which is preliminary data.</text>
</comment>
<dbReference type="RefSeq" id="WP_248706609.1">
    <property type="nucleotide sequence ID" value="NZ_CAKOET010000007.1"/>
</dbReference>
<evidence type="ECO:0000313" key="2">
    <source>
        <dbReference type="Proteomes" id="UP000838102"/>
    </source>
</evidence>
<dbReference type="Proteomes" id="UP000838102">
    <property type="component" value="Unassembled WGS sequence"/>
</dbReference>
<sequence length="110" mass="12732">MDQLDIAEDLQQVKDQVAILGARGYNVTLDEAIASTLKRGLQEMIDHRTDGSYYTVKWSADGKQLEVFDIYRDRIGHVESESDSLVQDFQNNDQLVWNRFDIVLRQLISR</sequence>
<gene>
    <name evidence="1" type="ORF">LMG032447_01257</name>
</gene>
<keyword evidence="2" id="KW-1185">Reference proteome</keyword>
<protein>
    <submittedName>
        <fullName evidence="1">Uncharacterized protein</fullName>
    </submittedName>
</protein>
<accession>A0ABM9D2N3</accession>
<proteinExistence type="predicted"/>
<dbReference type="EMBL" id="CAKOEU010000006">
    <property type="protein sequence ID" value="CAH1856211.1"/>
    <property type="molecule type" value="Genomic_DNA"/>
</dbReference>
<evidence type="ECO:0000313" key="1">
    <source>
        <dbReference type="EMBL" id="CAH1856211.1"/>
    </source>
</evidence>
<name>A0ABM9D2N3_9LACO</name>
<reference evidence="1" key="1">
    <citation type="submission" date="2022-03" db="EMBL/GenBank/DDBJ databases">
        <authorList>
            <person name="Hettiarachchi G."/>
        </authorList>
    </citation>
    <scope>NUCLEOTIDE SEQUENCE</scope>
    <source>
        <strain evidence="1">LMG 32447</strain>
    </source>
</reference>
<organism evidence="1 2">
    <name type="scientific">Convivina praedatoris</name>
    <dbReference type="NCBI Taxonomy" id="2880963"/>
    <lineage>
        <taxon>Bacteria</taxon>
        <taxon>Bacillati</taxon>
        <taxon>Bacillota</taxon>
        <taxon>Bacilli</taxon>
        <taxon>Lactobacillales</taxon>
        <taxon>Lactobacillaceae</taxon>
        <taxon>Convivina</taxon>
    </lineage>
</organism>